<reference evidence="1" key="1">
    <citation type="journal article" date="2014" name="BMC Genomics">
        <title>Characterizing the developmental transcriptome of the oriental fruit fly, Bactrocera dorsalis (Diptera: Tephritidae) through comparative genomic analysis with Drosophila melanogaster utilizing modENCODE datasets.</title>
        <authorList>
            <person name="Geib S.M."/>
            <person name="Calla B."/>
            <person name="Hall B."/>
            <person name="Hou S."/>
            <person name="Manoukis N.C."/>
        </authorList>
    </citation>
    <scope>NUCLEOTIDE SEQUENCE</scope>
    <source>
        <strain evidence="1">Punador</strain>
    </source>
</reference>
<proteinExistence type="predicted"/>
<dbReference type="PANTHER" id="PTHR20977:SF0">
    <property type="entry name" value="AT13385P-RELATED"/>
    <property type="match status" value="1"/>
</dbReference>
<name>A0A034WH79_BACDO</name>
<dbReference type="SMART" id="SM00689">
    <property type="entry name" value="DM6"/>
    <property type="match status" value="1"/>
</dbReference>
<dbReference type="GeneID" id="105230138"/>
<evidence type="ECO:0000313" key="2">
    <source>
        <dbReference type="Proteomes" id="UP001652620"/>
    </source>
</evidence>
<accession>A0A6I9VXN7</accession>
<dbReference type="Pfam" id="PF07248">
    <property type="entry name" value="DUF1431"/>
    <property type="match status" value="1"/>
</dbReference>
<evidence type="ECO:0000313" key="1">
    <source>
        <dbReference type="EMBL" id="JAC53500.1"/>
    </source>
</evidence>
<gene>
    <name evidence="3" type="primary">LOC105230138</name>
</gene>
<dbReference type="InterPro" id="IPR006611">
    <property type="entry name" value="DUF1431_DROsp"/>
</dbReference>
<dbReference type="AlphaFoldDB" id="A0A034WH79"/>
<dbReference type="EMBL" id="GAKP01005452">
    <property type="protein sequence ID" value="JAC53500.1"/>
    <property type="molecule type" value="Transcribed_RNA"/>
</dbReference>
<reference evidence="3" key="2">
    <citation type="submission" date="2025-05" db="UniProtKB">
        <authorList>
            <consortium name="RefSeq"/>
        </authorList>
    </citation>
    <scope>IDENTIFICATION</scope>
    <source>
        <tissue evidence="3">Adult</tissue>
    </source>
</reference>
<sequence length="247" mass="29024">MSFLKRLAKCVIATVRTKNIANDITNTFFDIVRGESNKVQAKESKCPPQREPYRKRNTKAIYYRSHCAKPYPICGVKMLSLKSCRPQRTWSLDVEKCCTELCKWAHPRFDDLYYMPGDNLNKKYQRTWAECTTFRVAPRAICCHQQTKYKPPKRRKPRRAIPVCDDMKTCRLTLLCRNHLSKRCPKLIWPGCKPAREPPDCHLKRVDCGPRKCTPYPSFSECLKDKVTPMKPVECNCHRIEPRCWIH</sequence>
<accession>A0A034WH79</accession>
<dbReference type="OrthoDB" id="7812215at2759"/>
<organism evidence="1">
    <name type="scientific">Bactrocera dorsalis</name>
    <name type="common">Oriental fruit fly</name>
    <name type="synonym">Dacus dorsalis</name>
    <dbReference type="NCBI Taxonomy" id="27457"/>
    <lineage>
        <taxon>Eukaryota</taxon>
        <taxon>Metazoa</taxon>
        <taxon>Ecdysozoa</taxon>
        <taxon>Arthropoda</taxon>
        <taxon>Hexapoda</taxon>
        <taxon>Insecta</taxon>
        <taxon>Pterygota</taxon>
        <taxon>Neoptera</taxon>
        <taxon>Endopterygota</taxon>
        <taxon>Diptera</taxon>
        <taxon>Brachycera</taxon>
        <taxon>Muscomorpha</taxon>
        <taxon>Tephritoidea</taxon>
        <taxon>Tephritidae</taxon>
        <taxon>Bactrocera</taxon>
        <taxon>Bactrocera</taxon>
    </lineage>
</organism>
<dbReference type="KEGG" id="bdr:105230138"/>
<evidence type="ECO:0000313" key="3">
    <source>
        <dbReference type="RefSeq" id="XP_011209041.2"/>
    </source>
</evidence>
<dbReference type="RefSeq" id="XP_011209041.2">
    <property type="nucleotide sequence ID" value="XM_011210739.4"/>
</dbReference>
<dbReference type="Proteomes" id="UP001652620">
    <property type="component" value="Chromosome 3"/>
</dbReference>
<protein>
    <submittedName>
        <fullName evidence="3">Uncharacterized protein LOC105230138</fullName>
    </submittedName>
</protein>
<keyword evidence="2" id="KW-1185">Reference proteome</keyword>
<dbReference type="PANTHER" id="PTHR20977">
    <property type="entry name" value="AT13385P-RELATED"/>
    <property type="match status" value="1"/>
</dbReference>